<dbReference type="Proteomes" id="UP000306192">
    <property type="component" value="Unassembled WGS sequence"/>
</dbReference>
<keyword evidence="3" id="KW-1185">Reference proteome</keyword>
<gene>
    <name evidence="2" type="ORF">D4765_19040</name>
</gene>
<evidence type="ECO:0000313" key="3">
    <source>
        <dbReference type="Proteomes" id="UP000306192"/>
    </source>
</evidence>
<dbReference type="EMBL" id="QYRT01000096">
    <property type="protein sequence ID" value="TIH26070.1"/>
    <property type="molecule type" value="Genomic_DNA"/>
</dbReference>
<evidence type="ECO:0000256" key="1">
    <source>
        <dbReference type="SAM" id="Phobius"/>
    </source>
</evidence>
<name>A0A4T2B6D6_9MICO</name>
<keyword evidence="1" id="KW-1133">Transmembrane helix</keyword>
<organism evidence="2 3">
    <name type="scientific">Subtercola vilae</name>
    <dbReference type="NCBI Taxonomy" id="2056433"/>
    <lineage>
        <taxon>Bacteria</taxon>
        <taxon>Bacillati</taxon>
        <taxon>Actinomycetota</taxon>
        <taxon>Actinomycetes</taxon>
        <taxon>Micrococcales</taxon>
        <taxon>Microbacteriaceae</taxon>
        <taxon>Subtercola</taxon>
    </lineage>
</organism>
<reference evidence="2 3" key="1">
    <citation type="journal article" date="2019" name="Microorganisms">
        <title>Systematic Affiliation and Genome Analysis of Subtercola vilae DB165(T) with Particular Emphasis on Cold Adaptation of an Isolate from a High-Altitude Cold Volcano Lake.</title>
        <authorList>
            <person name="Villalobos A.S."/>
            <person name="Wiese J."/>
            <person name="Imhoff J.F."/>
            <person name="Dorador C."/>
            <person name="Keller A."/>
            <person name="Hentschel U."/>
        </authorList>
    </citation>
    <scope>NUCLEOTIDE SEQUENCE [LARGE SCALE GENOMIC DNA]</scope>
    <source>
        <strain evidence="2 3">DB165</strain>
    </source>
</reference>
<accession>A0A4T2B6D6</accession>
<keyword evidence="1" id="KW-0472">Membrane</keyword>
<sequence>MCATLALIAIFLIVLAARPHDASLAWKTTAFTLLWGWIGLVVVTAGSVWVNIIVVRKELALGYTSSRAFPDVITVDPRTGVVLREAGEPLLSRPEFRDALVKAKTWAQQHPDQVDAR</sequence>
<proteinExistence type="predicted"/>
<evidence type="ECO:0000313" key="2">
    <source>
        <dbReference type="EMBL" id="TIH26070.1"/>
    </source>
</evidence>
<feature type="transmembrane region" description="Helical" evidence="1">
    <location>
        <begin position="32"/>
        <end position="55"/>
    </location>
</feature>
<comment type="caution">
    <text evidence="2">The sequence shown here is derived from an EMBL/GenBank/DDBJ whole genome shotgun (WGS) entry which is preliminary data.</text>
</comment>
<protein>
    <submittedName>
        <fullName evidence="2">Uncharacterized protein</fullName>
    </submittedName>
</protein>
<keyword evidence="1" id="KW-0812">Transmembrane</keyword>
<dbReference type="AlphaFoldDB" id="A0A4T2B6D6"/>